<dbReference type="Gene3D" id="2.40.170.20">
    <property type="entry name" value="TonB-dependent receptor, beta-barrel domain"/>
    <property type="match status" value="1"/>
</dbReference>
<protein>
    <submittedName>
        <fullName evidence="9">TonB-dependent receptor</fullName>
    </submittedName>
</protein>
<dbReference type="InterPro" id="IPR057601">
    <property type="entry name" value="Oar-like_b-barrel"/>
</dbReference>
<dbReference type="GO" id="GO:0009279">
    <property type="term" value="C:cell outer membrane"/>
    <property type="evidence" value="ECO:0007669"/>
    <property type="project" value="UniProtKB-SubCell"/>
</dbReference>
<dbReference type="SUPFAM" id="SSF49464">
    <property type="entry name" value="Carboxypeptidase regulatory domain-like"/>
    <property type="match status" value="1"/>
</dbReference>
<dbReference type="PANTHER" id="PTHR30069">
    <property type="entry name" value="TONB-DEPENDENT OUTER MEMBRANE RECEPTOR"/>
    <property type="match status" value="1"/>
</dbReference>
<feature type="chain" id="PRO_5039950468" evidence="7">
    <location>
        <begin position="19"/>
        <end position="899"/>
    </location>
</feature>
<dbReference type="EMBL" id="CP093313">
    <property type="protein sequence ID" value="UWZ83658.1"/>
    <property type="molecule type" value="Genomic_DNA"/>
</dbReference>
<proteinExistence type="predicted"/>
<organism evidence="9 10">
    <name type="scientific">Occallatibacter riparius</name>
    <dbReference type="NCBI Taxonomy" id="1002689"/>
    <lineage>
        <taxon>Bacteria</taxon>
        <taxon>Pseudomonadati</taxon>
        <taxon>Acidobacteriota</taxon>
        <taxon>Terriglobia</taxon>
        <taxon>Terriglobales</taxon>
        <taxon>Acidobacteriaceae</taxon>
        <taxon>Occallatibacter</taxon>
    </lineage>
</organism>
<gene>
    <name evidence="9" type="ORF">MOP44_24205</name>
</gene>
<dbReference type="Gene3D" id="2.60.40.1120">
    <property type="entry name" value="Carboxypeptidase-like, regulatory domain"/>
    <property type="match status" value="1"/>
</dbReference>
<evidence type="ECO:0000256" key="4">
    <source>
        <dbReference type="ARBA" id="ARBA00022692"/>
    </source>
</evidence>
<keyword evidence="4" id="KW-0812">Transmembrane</keyword>
<dbReference type="Pfam" id="PF13620">
    <property type="entry name" value="CarboxypepD_reg"/>
    <property type="match status" value="1"/>
</dbReference>
<keyword evidence="6" id="KW-0998">Cell outer membrane</keyword>
<evidence type="ECO:0000313" key="9">
    <source>
        <dbReference type="EMBL" id="UWZ83658.1"/>
    </source>
</evidence>
<dbReference type="InterPro" id="IPR039426">
    <property type="entry name" value="TonB-dep_rcpt-like"/>
</dbReference>
<dbReference type="PANTHER" id="PTHR30069:SF46">
    <property type="entry name" value="OAR PROTEIN"/>
    <property type="match status" value="1"/>
</dbReference>
<keyword evidence="7" id="KW-0732">Signal</keyword>
<keyword evidence="5" id="KW-0472">Membrane</keyword>
<evidence type="ECO:0000313" key="10">
    <source>
        <dbReference type="Proteomes" id="UP001059380"/>
    </source>
</evidence>
<dbReference type="InterPro" id="IPR036942">
    <property type="entry name" value="Beta-barrel_TonB_sf"/>
</dbReference>
<comment type="subcellular location">
    <subcellularLocation>
        <location evidence="1">Cell outer membrane</location>
        <topology evidence="1">Multi-pass membrane protein</topology>
    </subcellularLocation>
</comment>
<dbReference type="Proteomes" id="UP001059380">
    <property type="component" value="Chromosome"/>
</dbReference>
<dbReference type="GO" id="GO:0044718">
    <property type="term" value="P:siderophore transmembrane transport"/>
    <property type="evidence" value="ECO:0007669"/>
    <property type="project" value="TreeGrafter"/>
</dbReference>
<evidence type="ECO:0000256" key="5">
    <source>
        <dbReference type="ARBA" id="ARBA00023136"/>
    </source>
</evidence>
<sequence>MLRSLALALILGPSFAAALNSSAAPAPAAPAPITGVVADPSGAIVPNAQIDLVETNGSVAGSFHSSGDGSFQIRAPHAGSFTLVVSEPGFDTVKTPVVVATPAAVASAAAPVRLNAAPLKIVLPIAALSTNVRVNADSDEDLTAGDENHDASVMTAADIKQLPIFDNDLQGAMSAFLDDSATATGGSGLIVDGVEANRATVSPSAVQEVRINQDPYSAQYYRPGRGQMEIITKSAADAYHGQFNFLFRDAALNAQNALAPSKPPEQRRIYEGSATGPIFFAPKSSFLASFNRAEEDVYSVVRAIGVPTPDNPDGSLAANISSPTRDTEFSARAAHQFTDRHSAYAQYSYEDWNGKNQGVGGLTLGEAGYNNRYHEDDLMFHVDSTLSSELLNQVSVVGEHAFSHNQNVNNAPRVYVQGYFTSGSAQANALSTEYNFRLFDVVQWNRGRHFVKLGASVPHFSRRAYDDNTNELGSYTFSPILAPDGVTVLTSALYNYENNRPSAYSLASGQVHFIYHQQEMGAFIQDQIKVSSRLSITPGLRYDWQNFLAEKRLGFSPRVSFAYVLDAQSKTVLRGGGGIYYDRFGSGPLLDLVRYEGVKPRRHSVVTSLDPAMQPPTGCMPIGNCVNVPGLPVARTELQPHARIPYQYNYGLSIERQLGEKATGTISTYSMREIGAFRSLDVNAPTPASGYTERPDPNYGRFRQMQPAGFVTGSGLDVSYRGRLNKWFTGWGRYTWSHYSSNTDGIGFYPQNQYAPNDNWSDASWDRRHRIGMYAMFHPDSVFNLATGIFANTGRPYTVTTGTDPYGDSLYNARPDGVARNSEQLPSYVDLDLRWGHDFPITADKSDDAPRVGLSAGAFNVLNHQNPSWVNTVASSPGFGEVTSVAPPRRIQVGMRFEF</sequence>
<keyword evidence="9" id="KW-0675">Receptor</keyword>
<evidence type="ECO:0000256" key="1">
    <source>
        <dbReference type="ARBA" id="ARBA00004571"/>
    </source>
</evidence>
<name>A0A9J7BPI5_9BACT</name>
<evidence type="ECO:0000256" key="6">
    <source>
        <dbReference type="ARBA" id="ARBA00023237"/>
    </source>
</evidence>
<evidence type="ECO:0000256" key="3">
    <source>
        <dbReference type="ARBA" id="ARBA00022452"/>
    </source>
</evidence>
<dbReference type="InterPro" id="IPR008969">
    <property type="entry name" value="CarboxyPept-like_regulatory"/>
</dbReference>
<evidence type="ECO:0000256" key="7">
    <source>
        <dbReference type="SAM" id="SignalP"/>
    </source>
</evidence>
<feature type="domain" description="TonB-dependent transporter Oar-like beta-barrel" evidence="8">
    <location>
        <begin position="550"/>
        <end position="778"/>
    </location>
</feature>
<evidence type="ECO:0000256" key="2">
    <source>
        <dbReference type="ARBA" id="ARBA00022448"/>
    </source>
</evidence>
<dbReference type="Pfam" id="PF25183">
    <property type="entry name" value="OMP_b-brl_4"/>
    <property type="match status" value="1"/>
</dbReference>
<dbReference type="GO" id="GO:0015344">
    <property type="term" value="F:siderophore uptake transmembrane transporter activity"/>
    <property type="evidence" value="ECO:0007669"/>
    <property type="project" value="TreeGrafter"/>
</dbReference>
<evidence type="ECO:0000259" key="8">
    <source>
        <dbReference type="Pfam" id="PF25183"/>
    </source>
</evidence>
<dbReference type="KEGG" id="orp:MOP44_24205"/>
<keyword evidence="10" id="KW-1185">Reference proteome</keyword>
<dbReference type="SUPFAM" id="SSF56935">
    <property type="entry name" value="Porins"/>
    <property type="match status" value="1"/>
</dbReference>
<keyword evidence="3" id="KW-1134">Transmembrane beta strand</keyword>
<reference evidence="9" key="1">
    <citation type="submission" date="2021-04" db="EMBL/GenBank/DDBJ databases">
        <title>Phylogenetic analysis of Acidobacteriaceae.</title>
        <authorList>
            <person name="Qiu L."/>
            <person name="Zhang Q."/>
        </authorList>
    </citation>
    <scope>NUCLEOTIDE SEQUENCE</scope>
    <source>
        <strain evidence="9">DSM 25168</strain>
    </source>
</reference>
<dbReference type="RefSeq" id="WP_260792995.1">
    <property type="nucleotide sequence ID" value="NZ_CP093313.1"/>
</dbReference>
<feature type="signal peptide" evidence="7">
    <location>
        <begin position="1"/>
        <end position="18"/>
    </location>
</feature>
<accession>A0A9J7BPI5</accession>
<dbReference type="AlphaFoldDB" id="A0A9J7BPI5"/>
<keyword evidence="2" id="KW-0813">Transport</keyword>